<dbReference type="AlphaFoldDB" id="A0A0U1L6Q5"/>
<dbReference type="Gene3D" id="3.30.70.1430">
    <property type="entry name" value="Multidrug efflux transporter AcrB pore domain"/>
    <property type="match status" value="2"/>
</dbReference>
<dbReference type="PANTHER" id="PTHR32063:SF18">
    <property type="entry name" value="CATION EFFLUX SYSTEM PROTEIN"/>
    <property type="match status" value="1"/>
</dbReference>
<keyword evidence="3" id="KW-1185">Reference proteome</keyword>
<dbReference type="Proteomes" id="UP000049855">
    <property type="component" value="Unassembled WGS sequence"/>
</dbReference>
<dbReference type="InterPro" id="IPR001036">
    <property type="entry name" value="Acrflvin-R"/>
</dbReference>
<evidence type="ECO:0000313" key="2">
    <source>
        <dbReference type="EMBL" id="CQR75195.1"/>
    </source>
</evidence>
<keyword evidence="1" id="KW-0812">Transmembrane</keyword>
<dbReference type="Gene3D" id="3.30.2090.10">
    <property type="entry name" value="Multidrug efflux transporter AcrB TolC docking domain, DN and DC subdomains"/>
    <property type="match status" value="2"/>
</dbReference>
<dbReference type="Gene3D" id="1.20.1640.10">
    <property type="entry name" value="Multidrug efflux transporter AcrB transmembrane domain"/>
    <property type="match status" value="2"/>
</dbReference>
<feature type="transmembrane region" description="Helical" evidence="1">
    <location>
        <begin position="337"/>
        <end position="356"/>
    </location>
</feature>
<dbReference type="InterPro" id="IPR027463">
    <property type="entry name" value="AcrB_DN_DC_subdom"/>
</dbReference>
<dbReference type="EMBL" id="CTRP01000016">
    <property type="protein sequence ID" value="CQR75195.1"/>
    <property type="molecule type" value="Genomic_DNA"/>
</dbReference>
<dbReference type="PANTHER" id="PTHR32063">
    <property type="match status" value="1"/>
</dbReference>
<organism evidence="2 3">
    <name type="scientific">Sporomusa ovata</name>
    <dbReference type="NCBI Taxonomy" id="2378"/>
    <lineage>
        <taxon>Bacteria</taxon>
        <taxon>Bacillati</taxon>
        <taxon>Bacillota</taxon>
        <taxon>Negativicutes</taxon>
        <taxon>Selenomonadales</taxon>
        <taxon>Sporomusaceae</taxon>
        <taxon>Sporomusa</taxon>
    </lineage>
</organism>
<feature type="transmembrane region" description="Helical" evidence="1">
    <location>
        <begin position="527"/>
        <end position="546"/>
    </location>
</feature>
<keyword evidence="1" id="KW-1133">Transmembrane helix</keyword>
<feature type="transmembrane region" description="Helical" evidence="1">
    <location>
        <begin position="391"/>
        <end position="414"/>
    </location>
</feature>
<feature type="transmembrane region" description="Helical" evidence="1">
    <location>
        <begin position="961"/>
        <end position="982"/>
    </location>
</feature>
<dbReference type="RefSeq" id="WP_021171411.1">
    <property type="nucleotide sequence ID" value="NZ_CTRP01000016.1"/>
</dbReference>
<feature type="transmembrane region" description="Helical" evidence="1">
    <location>
        <begin position="15"/>
        <end position="32"/>
    </location>
</feature>
<dbReference type="Pfam" id="PF00873">
    <property type="entry name" value="ACR_tran"/>
    <property type="match status" value="1"/>
</dbReference>
<dbReference type="Gene3D" id="3.30.70.1440">
    <property type="entry name" value="Multidrug efflux transporter AcrB pore domain"/>
    <property type="match status" value="1"/>
</dbReference>
<dbReference type="SUPFAM" id="SSF82866">
    <property type="entry name" value="Multidrug efflux transporter AcrB transmembrane domain"/>
    <property type="match status" value="2"/>
</dbReference>
<name>A0A0U1L6Q5_9FIRM</name>
<sequence length="1034" mass="114312">MNQFNLTEWALKHKQFIYFFVILFFIAGIFSYKSMGRAEDPDFVIKQMVIAVPWPGATARQMEEQVTDKVEKKLQDLPGLDYLKSYSTPGLTIIYVNLKDNVPKKEIRNHWVEARNMVNDIKSTFPTGVMDPVFNDRFDEVYGIVYALTGDGYSYEQMREKAEKIRRVFLGVSNVRKVKLLGVQTEKIYVEIENSKLAQLGISPETILSTLQAQNAMAPSGMLQTASDNVYLRVTGMFENLEDIQSLPIGINGRSFRLGDIAKVTRSYSDPADPQFYYNGQPAIGIAVAMDTGGNILNLGKDMEITVEHIQKELPAGLELHQTVNQPKVVENSIDEFVEALAEAIGIVLIVSFISLGFHSGMIVALCIPLVIAAVFTVMQISGIDLHRTSLGALIIALGLLVDDAIITIETMAVKLEEGWDRLNAAKFAYASTAYPRLTGELVTCAGFIPVGFSNGNASEYCVTMFYVIAMSLLISWLVAGTATPLFGYLFIKVKPHSGDGSHDVYDTPFYHKFRGLLSWCLSHRGIMLGGTLISFALGVLLLTHITQQFFPSSARPELIVQLRLQEGASLENTEQAAREFAQRISDDPGIDYYTYHVGEGAPRFVLTIDPELSKTNFAEFVIVAKDDKVRDQLRAKYAKVLNDDFPAVQYHTKVISIGPAADYPVMLRVKGYDVDKVRAISEQVKTVMASNPHVQNVNMKWNEKSKIVHLSIDQDKARKLGVSSAPLATTLQTQLSGLSIAQFREDDKTVDIVFRFDPQNRNNPQYVKDINIHTGNGRYVPLDQIAKISYDAEEGLIYRRDLKPMILVQAELKSDNVTGQDVATQIYDQLKPLRESLPFGYSLEYDGSNEDSAKALNFLLEPVPAMFIIIMIILMAQLQSIPKMMLTLLTAPLGIIGVSVGLFFSGKPLGFVVQLGILALSGIIMRNSIILIDQIDQQLVSGTSPWNAVIEATVIRLRPILLTAAAAILGMIPLLSSVFWGPLAVTIAAGLLGATILTLLVLPVMYATCYKVQPNHTPQIPMGPDKQGNAPLA</sequence>
<dbReference type="PRINTS" id="PR00702">
    <property type="entry name" value="ACRIFLAVINRP"/>
</dbReference>
<accession>A0A0U1L6Q5</accession>
<feature type="transmembrane region" description="Helical" evidence="1">
    <location>
        <begin position="362"/>
        <end position="379"/>
    </location>
</feature>
<evidence type="ECO:0000313" key="3">
    <source>
        <dbReference type="Proteomes" id="UP000049855"/>
    </source>
</evidence>
<feature type="transmembrane region" description="Helical" evidence="1">
    <location>
        <begin position="856"/>
        <end position="875"/>
    </location>
</feature>
<reference evidence="3" key="1">
    <citation type="submission" date="2015-03" db="EMBL/GenBank/DDBJ databases">
        <authorList>
            <person name="Nijsse Bart"/>
        </authorList>
    </citation>
    <scope>NUCLEOTIDE SEQUENCE [LARGE SCALE GENOMIC DNA]</scope>
</reference>
<dbReference type="SUPFAM" id="SSF82693">
    <property type="entry name" value="Multidrug efflux transporter AcrB pore domain, PN1, PN2, PC1 and PC2 subdomains"/>
    <property type="match status" value="3"/>
</dbReference>
<dbReference type="Gene3D" id="3.30.70.1320">
    <property type="entry name" value="Multidrug efflux transporter AcrB pore domain like"/>
    <property type="match status" value="1"/>
</dbReference>
<gene>
    <name evidence="2" type="ORF">SpAn4DRAFT_4559</name>
</gene>
<dbReference type="GO" id="GO:0042910">
    <property type="term" value="F:xenobiotic transmembrane transporter activity"/>
    <property type="evidence" value="ECO:0007669"/>
    <property type="project" value="TreeGrafter"/>
</dbReference>
<proteinExistence type="predicted"/>
<protein>
    <submittedName>
        <fullName evidence="2">Acriflavin resistance protein</fullName>
    </submittedName>
</protein>
<feature type="transmembrane region" description="Helical" evidence="1">
    <location>
        <begin position="988"/>
        <end position="1008"/>
    </location>
</feature>
<feature type="transmembrane region" description="Helical" evidence="1">
    <location>
        <begin position="887"/>
        <end position="906"/>
    </location>
</feature>
<dbReference type="GO" id="GO:0005886">
    <property type="term" value="C:plasma membrane"/>
    <property type="evidence" value="ECO:0007669"/>
    <property type="project" value="TreeGrafter"/>
</dbReference>
<feature type="transmembrane region" description="Helical" evidence="1">
    <location>
        <begin position="465"/>
        <end position="492"/>
    </location>
</feature>
<dbReference type="SUPFAM" id="SSF82714">
    <property type="entry name" value="Multidrug efflux transporter AcrB TolC docking domain, DN and DC subdomains"/>
    <property type="match status" value="2"/>
</dbReference>
<keyword evidence="1" id="KW-0472">Membrane</keyword>
<evidence type="ECO:0000256" key="1">
    <source>
        <dbReference type="SAM" id="Phobius"/>
    </source>
</evidence>